<dbReference type="EMBL" id="SRYG01000005">
    <property type="protein sequence ID" value="TGY66561.1"/>
    <property type="molecule type" value="Genomic_DNA"/>
</dbReference>
<name>A0AC61R8L3_9FIRM</name>
<evidence type="ECO:0000313" key="2">
    <source>
        <dbReference type="Proteomes" id="UP000308836"/>
    </source>
</evidence>
<protein>
    <submittedName>
        <fullName evidence="1">ABC transporter ATP-binding protein</fullName>
    </submittedName>
</protein>
<dbReference type="Proteomes" id="UP000308836">
    <property type="component" value="Unassembled WGS sequence"/>
</dbReference>
<proteinExistence type="predicted"/>
<keyword evidence="2" id="KW-1185">Reference proteome</keyword>
<reference evidence="1" key="1">
    <citation type="submission" date="2019-04" db="EMBL/GenBank/DDBJ databases">
        <title>Microbes associate with the intestines of laboratory mice.</title>
        <authorList>
            <person name="Navarre W."/>
            <person name="Wong E."/>
            <person name="Huang K."/>
            <person name="Tropini C."/>
            <person name="Ng K."/>
            <person name="Yu B."/>
        </authorList>
    </citation>
    <scope>NUCLEOTIDE SEQUENCE</scope>
    <source>
        <strain evidence="1">NM09_H32</strain>
    </source>
</reference>
<organism evidence="1 2">
    <name type="scientific">Dubosiella muris</name>
    <dbReference type="NCBI Taxonomy" id="3038133"/>
    <lineage>
        <taxon>Bacteria</taxon>
        <taxon>Bacillati</taxon>
        <taxon>Bacillota</taxon>
        <taxon>Erysipelotrichia</taxon>
        <taxon>Erysipelotrichales</taxon>
        <taxon>Erysipelotrichaceae</taxon>
        <taxon>Dubosiella</taxon>
    </lineage>
</organism>
<evidence type="ECO:0000313" key="1">
    <source>
        <dbReference type="EMBL" id="TGY66561.1"/>
    </source>
</evidence>
<keyword evidence="1" id="KW-0067">ATP-binding</keyword>
<gene>
    <name evidence="1" type="ORF">E5336_03250</name>
</gene>
<comment type="caution">
    <text evidence="1">The sequence shown here is derived from an EMBL/GenBank/DDBJ whole genome shotgun (WGS) entry which is preliminary data.</text>
</comment>
<sequence>MIKANKIKKKYPEFELDLDLEIKDDTITAILGTNGAGKTTFFKSVLGLIHIDEGSISIDGVPVDSLSPRDKENIGVVFPDSIVNAYLPIKDVRQILKASYTRFDAAMFDELVDRFHLPKQSKIKSFSTGEKAKFKLICALTHDANLLILDEPTSGLDVIVREELLDMLRVFMEKPGRSIVISSHISSDLEHLCDEFYILHEGKIVLHETMDALDQYAILKIKDGQALDDAYALRKTKTPYGWAVLTNQKQYYIDNFPQIVVEPASMDDVFTMVVQGETI</sequence>
<accession>A0AC61R8L3</accession>
<keyword evidence="1" id="KW-0547">Nucleotide-binding</keyword>